<comment type="similarity">
    <text evidence="4">In the C-terminal section; belongs to the phosphate acetyltransferase and butyryltransferase family.</text>
</comment>
<evidence type="ECO:0000256" key="1">
    <source>
        <dbReference type="ARBA" id="ARBA00001936"/>
    </source>
</evidence>
<dbReference type="InterPro" id="IPR045213">
    <property type="entry name" value="Malic_NAD-bd_bact_type"/>
</dbReference>
<dbReference type="InterPro" id="IPR036291">
    <property type="entry name" value="NAD(P)-bd_dom_sf"/>
</dbReference>
<keyword evidence="9" id="KW-1185">Reference proteome</keyword>
<dbReference type="Pfam" id="PF01515">
    <property type="entry name" value="PTA_PTB"/>
    <property type="match status" value="1"/>
</dbReference>
<evidence type="ECO:0000313" key="9">
    <source>
        <dbReference type="Proteomes" id="UP000064920"/>
    </source>
</evidence>
<evidence type="ECO:0000256" key="5">
    <source>
        <dbReference type="ARBA" id="ARBA00022723"/>
    </source>
</evidence>
<dbReference type="CDD" id="cd05311">
    <property type="entry name" value="NAD_bind_2_malic_enz"/>
    <property type="match status" value="1"/>
</dbReference>
<evidence type="ECO:0000256" key="7">
    <source>
        <dbReference type="ARBA" id="ARBA00023268"/>
    </source>
</evidence>
<dbReference type="InterPro" id="IPR042113">
    <property type="entry name" value="P_AcTrfase_dom1"/>
</dbReference>
<dbReference type="Gene3D" id="3.40.50.10380">
    <property type="entry name" value="Malic enzyme, N-terminal domain"/>
    <property type="match status" value="1"/>
</dbReference>
<dbReference type="InterPro" id="IPR012188">
    <property type="entry name" value="ME_PTA"/>
</dbReference>
<dbReference type="SUPFAM" id="SSF53659">
    <property type="entry name" value="Isocitrate/Isopropylmalate dehydrogenase-like"/>
    <property type="match status" value="1"/>
</dbReference>
<dbReference type="EMBL" id="CP012023">
    <property type="protein sequence ID" value="ALI56741.1"/>
    <property type="molecule type" value="Genomic_DNA"/>
</dbReference>
<evidence type="ECO:0000256" key="2">
    <source>
        <dbReference type="ARBA" id="ARBA00001946"/>
    </source>
</evidence>
<dbReference type="InterPro" id="IPR046346">
    <property type="entry name" value="Aminoacid_DH-like_N_sf"/>
</dbReference>
<dbReference type="InterPro" id="IPR032683">
    <property type="entry name" value="Malate_DH"/>
</dbReference>
<organism evidence="8 9">
    <name type="scientific">Celeribacter marinus</name>
    <dbReference type="NCBI Taxonomy" id="1397108"/>
    <lineage>
        <taxon>Bacteria</taxon>
        <taxon>Pseudomonadati</taxon>
        <taxon>Pseudomonadota</taxon>
        <taxon>Alphaproteobacteria</taxon>
        <taxon>Rhodobacterales</taxon>
        <taxon>Roseobacteraceae</taxon>
        <taxon>Celeribacter</taxon>
    </lineage>
</organism>
<accession>A0A0N7HJ13</accession>
<dbReference type="KEGG" id="cmar:IMCC12053_2794"/>
<dbReference type="OrthoDB" id="9805787at2"/>
<dbReference type="Pfam" id="PF00390">
    <property type="entry name" value="malic"/>
    <property type="match status" value="1"/>
</dbReference>
<proteinExistence type="inferred from homology"/>
<dbReference type="Gene3D" id="3.40.50.10750">
    <property type="entry name" value="Isocitrate/Isopropylmalate dehydrogenase-like"/>
    <property type="match status" value="1"/>
</dbReference>
<comment type="similarity">
    <text evidence="3">In the N-terminal section; belongs to the malic enzymes family.</text>
</comment>
<dbReference type="EC" id="1.1.1.40" evidence="8"/>
<dbReference type="GO" id="GO:0051287">
    <property type="term" value="F:NAD binding"/>
    <property type="evidence" value="ECO:0007669"/>
    <property type="project" value="InterPro"/>
</dbReference>
<comment type="cofactor">
    <cofactor evidence="1">
        <name>Mn(2+)</name>
        <dbReference type="ChEBI" id="CHEBI:29035"/>
    </cofactor>
</comment>
<dbReference type="STRING" id="1397108.IMCC12053_2794"/>
<gene>
    <name evidence="8" type="ORF">IMCC12053_2794</name>
</gene>
<dbReference type="Pfam" id="PF12434">
    <property type="entry name" value="Malate_DH"/>
    <property type="match status" value="1"/>
</dbReference>
<dbReference type="PANTHER" id="PTHR43237">
    <property type="entry name" value="NADP-DEPENDENT MALIC ENZYME"/>
    <property type="match status" value="1"/>
</dbReference>
<dbReference type="GO" id="GO:0006108">
    <property type="term" value="P:malate metabolic process"/>
    <property type="evidence" value="ECO:0007669"/>
    <property type="project" value="InterPro"/>
</dbReference>
<dbReference type="InterPro" id="IPR002505">
    <property type="entry name" value="PTA_PTB"/>
</dbReference>
<dbReference type="PIRSF" id="PIRSF036684">
    <property type="entry name" value="ME_PTA"/>
    <property type="match status" value="1"/>
</dbReference>
<dbReference type="PATRIC" id="fig|1397108.4.peg.2857"/>
<dbReference type="SMART" id="SM00919">
    <property type="entry name" value="Malic_M"/>
    <property type="match status" value="1"/>
</dbReference>
<dbReference type="GO" id="GO:0004473">
    <property type="term" value="F:malate dehydrogenase (decarboxylating) (NADP+) activity"/>
    <property type="evidence" value="ECO:0007669"/>
    <property type="project" value="UniProtKB-EC"/>
</dbReference>
<keyword evidence="6 8" id="KW-0560">Oxidoreductase</keyword>
<dbReference type="SUPFAM" id="SSF53223">
    <property type="entry name" value="Aminoacid dehydrogenase-like, N-terminal domain"/>
    <property type="match status" value="1"/>
</dbReference>
<dbReference type="Gene3D" id="3.40.50.720">
    <property type="entry name" value="NAD(P)-binding Rossmann-like Domain"/>
    <property type="match status" value="1"/>
</dbReference>
<dbReference type="FunFam" id="3.40.50.720:FF:000095">
    <property type="entry name" value="NADP-dependent malic enzyme"/>
    <property type="match status" value="1"/>
</dbReference>
<dbReference type="InterPro" id="IPR012301">
    <property type="entry name" value="Malic_N_dom"/>
</dbReference>
<dbReference type="GO" id="GO:0046872">
    <property type="term" value="F:metal ion binding"/>
    <property type="evidence" value="ECO:0007669"/>
    <property type="project" value="UniProtKB-KW"/>
</dbReference>
<dbReference type="AlphaFoldDB" id="A0A0N7HJ13"/>
<dbReference type="SMART" id="SM01274">
    <property type="entry name" value="malic"/>
    <property type="match status" value="1"/>
</dbReference>
<comment type="cofactor">
    <cofactor evidence="2">
        <name>Mg(2+)</name>
        <dbReference type="ChEBI" id="CHEBI:18420"/>
    </cofactor>
</comment>
<dbReference type="InterPro" id="IPR042112">
    <property type="entry name" value="P_AcTrfase_dom2"/>
</dbReference>
<dbReference type="PANTHER" id="PTHR43237:SF4">
    <property type="entry name" value="NADP-DEPENDENT MALIC ENZYME"/>
    <property type="match status" value="1"/>
</dbReference>
<dbReference type="Gene3D" id="3.40.50.10950">
    <property type="match status" value="1"/>
</dbReference>
<dbReference type="InterPro" id="IPR051674">
    <property type="entry name" value="Malate_Decarboxylase"/>
</dbReference>
<keyword evidence="7" id="KW-0511">Multifunctional enzyme</keyword>
<evidence type="ECO:0000256" key="3">
    <source>
        <dbReference type="ARBA" id="ARBA00007686"/>
    </source>
</evidence>
<keyword evidence="5" id="KW-0479">Metal-binding</keyword>
<dbReference type="Pfam" id="PF03949">
    <property type="entry name" value="Malic_M"/>
    <property type="match status" value="1"/>
</dbReference>
<sequence>MADDKRDESLRKAALDYHEFPKPGKLEIRATKPLANGRDLARAYSPGVAEACLEIKNDPSTASRYTSRGNLVAVVTNGTAVLGLGNIGAAASKPVMEGKAVLFKKFANIDCFDIEVNETDPEKLADIVCALEPTFGAINLEDIKAPDCFIVEKLCRERMNIPVFHDDQHGTAIVVGAAATNALRVAGKKIEDIKVVSTGGGAAGIACLNMLLKLGLKRENVWLCDIAGLVYEGRTEEMTAQKAEYAQKSDLRTLDDVIDGADLFLGLSGPGVLTADMVKKMTKQPIIFALANPTPEIMPDAVKKVAPDAIIATGRSDYPNQVNNVLCFPFIFRGALDVGASEINDEMQIACIEGIAALARATTSAEAAAAYQDERMTFGAEYLIPKPFDPRLMGVVASAVARAAMESGVAARPMADLDAYKQSLDHSVFKSALLMRPVFHAASQAERRIAFAEGEDERVLRAAQAMIEETTDMPILVGRPEVIAMRAERAGLKIRPGIDFEIVNPENDSRYKQYWQSYHKLMERRGVTPDLAKAIMRTNTTAICAIMVHEGHADSMICGTFGQYLWHLNYIEQILGTKELHPVGALSLMILEDGPLFIADTHVHTEPTPAQIAETVCATARHIRRFGIDPNIALCSHSEFGNLNCMTGRHMREAIAILDSEPRDFIYEGEMHIDSALTPDLRERSFPNSRLEGPANALVFAIADASSGVRNILKAKGGGLEVGPILMGMGNRAHIVTPSITSRGLLNMSAIAGTPVTHYG</sequence>
<evidence type="ECO:0000256" key="4">
    <source>
        <dbReference type="ARBA" id="ARBA00008756"/>
    </source>
</evidence>
<dbReference type="InterPro" id="IPR037062">
    <property type="entry name" value="Malic_N_dom_sf"/>
</dbReference>
<dbReference type="Proteomes" id="UP000064920">
    <property type="component" value="Chromosome"/>
</dbReference>
<name>A0A0N7HJ13_9RHOB</name>
<protein>
    <submittedName>
        <fullName evidence="8">NADP-dependent malic enzyme</fullName>
        <ecNumber evidence="8">1.1.1.40</ecNumber>
    </submittedName>
</protein>
<dbReference type="RefSeq" id="WP_062219948.1">
    <property type="nucleotide sequence ID" value="NZ_CP012023.1"/>
</dbReference>
<evidence type="ECO:0000313" key="8">
    <source>
        <dbReference type="EMBL" id="ALI56741.1"/>
    </source>
</evidence>
<evidence type="ECO:0000256" key="6">
    <source>
        <dbReference type="ARBA" id="ARBA00023002"/>
    </source>
</evidence>
<dbReference type="GO" id="GO:0016746">
    <property type="term" value="F:acyltransferase activity"/>
    <property type="evidence" value="ECO:0007669"/>
    <property type="project" value="InterPro"/>
</dbReference>
<dbReference type="SUPFAM" id="SSF51735">
    <property type="entry name" value="NAD(P)-binding Rossmann-fold domains"/>
    <property type="match status" value="1"/>
</dbReference>
<reference evidence="8 9" key="1">
    <citation type="submission" date="2015-05" db="EMBL/GenBank/DDBJ databases">
        <authorList>
            <person name="Wang D.B."/>
            <person name="Wang M."/>
        </authorList>
    </citation>
    <scope>NUCLEOTIDE SEQUENCE [LARGE SCALE GENOMIC DNA]</scope>
    <source>
        <strain evidence="8 9">IMCC 12053</strain>
    </source>
</reference>
<dbReference type="FunFam" id="3.40.50.10380:FF:000003">
    <property type="entry name" value="NADP-dependent malic enzyme"/>
    <property type="match status" value="1"/>
</dbReference>
<dbReference type="InterPro" id="IPR012302">
    <property type="entry name" value="Malic_NAD-bd"/>
</dbReference>